<reference evidence="1 2" key="1">
    <citation type="submission" date="2022-09" db="EMBL/GenBank/DDBJ databases">
        <authorList>
            <person name="Kop L."/>
        </authorList>
    </citation>
    <scope>NUCLEOTIDE SEQUENCE [LARGE SCALE GENOMIC DNA]</scope>
    <source>
        <strain evidence="1 2">347</strain>
    </source>
</reference>
<accession>A0ABN8W232</accession>
<dbReference type="EMBL" id="OX336137">
    <property type="protein sequence ID" value="CAI2718059.1"/>
    <property type="molecule type" value="Genomic_DNA"/>
</dbReference>
<evidence type="ECO:0000313" key="1">
    <source>
        <dbReference type="EMBL" id="CAI2718059.1"/>
    </source>
</evidence>
<protein>
    <submittedName>
        <fullName evidence="1">Uncharacterized protein</fullName>
    </submittedName>
</protein>
<evidence type="ECO:0000313" key="2">
    <source>
        <dbReference type="Proteomes" id="UP001157733"/>
    </source>
</evidence>
<proteinExistence type="predicted"/>
<sequence length="60" mass="6615">MQFSTGHSVMQIGEPLQPVHASLITANSFGLRFLCAERFALSATAMSILPYDWYHVSATL</sequence>
<organism evidence="1 2">
    <name type="scientific">Nitrospina watsonii</name>
    <dbReference type="NCBI Taxonomy" id="1323948"/>
    <lineage>
        <taxon>Bacteria</taxon>
        <taxon>Pseudomonadati</taxon>
        <taxon>Nitrospinota/Tectimicrobiota group</taxon>
        <taxon>Nitrospinota</taxon>
        <taxon>Nitrospinia</taxon>
        <taxon>Nitrospinales</taxon>
        <taxon>Nitrospinaceae</taxon>
        <taxon>Nitrospina</taxon>
    </lineage>
</organism>
<dbReference type="Proteomes" id="UP001157733">
    <property type="component" value="Chromosome"/>
</dbReference>
<keyword evidence="2" id="KW-1185">Reference proteome</keyword>
<name>A0ABN8W232_9BACT</name>
<gene>
    <name evidence="1" type="ORF">NSPWAT_1200</name>
</gene>